<gene>
    <name evidence="2" type="ORF">IAD01_05850</name>
</gene>
<comment type="caution">
    <text evidence="2">The sequence shown here is derived from an EMBL/GenBank/DDBJ whole genome shotgun (WGS) entry which is preliminary data.</text>
</comment>
<dbReference type="AlphaFoldDB" id="A0A9D1EPG8"/>
<feature type="transmembrane region" description="Helical" evidence="1">
    <location>
        <begin position="33"/>
        <end position="54"/>
    </location>
</feature>
<evidence type="ECO:0000313" key="3">
    <source>
        <dbReference type="Proteomes" id="UP000823982"/>
    </source>
</evidence>
<reference evidence="2" key="1">
    <citation type="submission" date="2020-10" db="EMBL/GenBank/DDBJ databases">
        <authorList>
            <person name="Gilroy R."/>
        </authorList>
    </citation>
    <scope>NUCLEOTIDE SEQUENCE</scope>
    <source>
        <strain evidence="2">CHK157-1446</strain>
    </source>
</reference>
<evidence type="ECO:0000256" key="1">
    <source>
        <dbReference type="SAM" id="Phobius"/>
    </source>
</evidence>
<sequence>MAAVLRERDKGVIGYADGMTAIELNSSGFDPTALILITAAIAAAAAMAVICAHIRRKKETMRR</sequence>
<keyword evidence="1" id="KW-0812">Transmembrane</keyword>
<keyword evidence="1" id="KW-1133">Transmembrane helix</keyword>
<accession>A0A9D1EPG8</accession>
<evidence type="ECO:0000313" key="2">
    <source>
        <dbReference type="EMBL" id="HIS24909.1"/>
    </source>
</evidence>
<dbReference type="Proteomes" id="UP000823982">
    <property type="component" value="Unassembled WGS sequence"/>
</dbReference>
<name>A0A9D1EPG8_9FIRM</name>
<proteinExistence type="predicted"/>
<keyword evidence="1" id="KW-0472">Membrane</keyword>
<organism evidence="2 3">
    <name type="scientific">Candidatus Faeciplasma gallinarum</name>
    <dbReference type="NCBI Taxonomy" id="2840799"/>
    <lineage>
        <taxon>Bacteria</taxon>
        <taxon>Bacillati</taxon>
        <taxon>Bacillota</taxon>
        <taxon>Clostridia</taxon>
        <taxon>Eubacteriales</taxon>
        <taxon>Oscillospiraceae</taxon>
        <taxon>Oscillospiraceae incertae sedis</taxon>
        <taxon>Candidatus Faeciplasma</taxon>
    </lineage>
</organism>
<reference evidence="2" key="2">
    <citation type="journal article" date="2021" name="PeerJ">
        <title>Extensive microbial diversity within the chicken gut microbiome revealed by metagenomics and culture.</title>
        <authorList>
            <person name="Gilroy R."/>
            <person name="Ravi A."/>
            <person name="Getino M."/>
            <person name="Pursley I."/>
            <person name="Horton D.L."/>
            <person name="Alikhan N.F."/>
            <person name="Baker D."/>
            <person name="Gharbi K."/>
            <person name="Hall N."/>
            <person name="Watson M."/>
            <person name="Adriaenssens E.M."/>
            <person name="Foster-Nyarko E."/>
            <person name="Jarju S."/>
            <person name="Secka A."/>
            <person name="Antonio M."/>
            <person name="Oren A."/>
            <person name="Chaudhuri R.R."/>
            <person name="La Ragione R."/>
            <person name="Hildebrand F."/>
            <person name="Pallen M.J."/>
        </authorList>
    </citation>
    <scope>NUCLEOTIDE SEQUENCE</scope>
    <source>
        <strain evidence="2">CHK157-1446</strain>
    </source>
</reference>
<protein>
    <submittedName>
        <fullName evidence="2">Uncharacterized protein</fullName>
    </submittedName>
</protein>
<dbReference type="EMBL" id="DVIR01000056">
    <property type="protein sequence ID" value="HIS24909.1"/>
    <property type="molecule type" value="Genomic_DNA"/>
</dbReference>